<name>A0A914MGB1_MELIC</name>
<protein>
    <submittedName>
        <fullName evidence="3">Uncharacterized protein</fullName>
    </submittedName>
</protein>
<evidence type="ECO:0000313" key="2">
    <source>
        <dbReference type="Proteomes" id="UP000887563"/>
    </source>
</evidence>
<keyword evidence="2" id="KW-1185">Reference proteome</keyword>
<proteinExistence type="predicted"/>
<evidence type="ECO:0000256" key="1">
    <source>
        <dbReference type="SAM" id="MobiDB-lite"/>
    </source>
</evidence>
<feature type="region of interest" description="Disordered" evidence="1">
    <location>
        <begin position="81"/>
        <end position="102"/>
    </location>
</feature>
<reference evidence="3" key="1">
    <citation type="submission" date="2022-11" db="UniProtKB">
        <authorList>
            <consortium name="WormBaseParasite"/>
        </authorList>
    </citation>
    <scope>IDENTIFICATION</scope>
</reference>
<dbReference type="AlphaFoldDB" id="A0A914MGB1"/>
<dbReference type="Proteomes" id="UP000887563">
    <property type="component" value="Unplaced"/>
</dbReference>
<dbReference type="WBParaSite" id="Minc3s01839g26655">
    <property type="protein sequence ID" value="Minc3s01839g26655"/>
    <property type="gene ID" value="Minc3s01839g26655"/>
</dbReference>
<sequence>MSTEDGSNSQIASMTRITSSHHILGVKHLLGQFRNILSLKSNRTFSCKWSKSRHEKVETWEWNHVDRQLAKISVQLAWEAKTSSHSRHGHRKLEIERNNFEK</sequence>
<accession>A0A914MGB1</accession>
<organism evidence="2 3">
    <name type="scientific">Meloidogyne incognita</name>
    <name type="common">Southern root-knot nematode worm</name>
    <name type="synonym">Oxyuris incognita</name>
    <dbReference type="NCBI Taxonomy" id="6306"/>
    <lineage>
        <taxon>Eukaryota</taxon>
        <taxon>Metazoa</taxon>
        <taxon>Ecdysozoa</taxon>
        <taxon>Nematoda</taxon>
        <taxon>Chromadorea</taxon>
        <taxon>Rhabditida</taxon>
        <taxon>Tylenchina</taxon>
        <taxon>Tylenchomorpha</taxon>
        <taxon>Tylenchoidea</taxon>
        <taxon>Meloidogynidae</taxon>
        <taxon>Meloidogyninae</taxon>
        <taxon>Meloidogyne</taxon>
        <taxon>Meloidogyne incognita group</taxon>
    </lineage>
</organism>
<evidence type="ECO:0000313" key="3">
    <source>
        <dbReference type="WBParaSite" id="Minc3s01839g26655"/>
    </source>
</evidence>
<feature type="compositionally biased region" description="Basic and acidic residues" evidence="1">
    <location>
        <begin position="92"/>
        <end position="102"/>
    </location>
</feature>